<organism evidence="2 3">
    <name type="scientific">Sulfitobacter delicatus</name>
    <dbReference type="NCBI Taxonomy" id="218672"/>
    <lineage>
        <taxon>Bacteria</taxon>
        <taxon>Pseudomonadati</taxon>
        <taxon>Pseudomonadota</taxon>
        <taxon>Alphaproteobacteria</taxon>
        <taxon>Rhodobacterales</taxon>
        <taxon>Roseobacteraceae</taxon>
        <taxon>Sulfitobacter</taxon>
    </lineage>
</organism>
<evidence type="ECO:0000259" key="1">
    <source>
        <dbReference type="Pfam" id="PF05050"/>
    </source>
</evidence>
<gene>
    <name evidence="2" type="ORF">SAMN04489759_105151</name>
</gene>
<dbReference type="STRING" id="218672.SAMN04489759_105151"/>
<dbReference type="InterPro" id="IPR053202">
    <property type="entry name" value="EGF_Rcpt_Signaling_Reg"/>
</dbReference>
<dbReference type="SUPFAM" id="SSF53335">
    <property type="entry name" value="S-adenosyl-L-methionine-dependent methyltransferases"/>
    <property type="match status" value="1"/>
</dbReference>
<dbReference type="Gene3D" id="3.40.50.150">
    <property type="entry name" value="Vaccinia Virus protein VP39"/>
    <property type="match status" value="1"/>
</dbReference>
<dbReference type="NCBIfam" id="TIGR01444">
    <property type="entry name" value="fkbM_fam"/>
    <property type="match status" value="1"/>
</dbReference>
<dbReference type="PANTHER" id="PTHR34009:SF2">
    <property type="entry name" value="PROTEIN STAR"/>
    <property type="match status" value="1"/>
</dbReference>
<keyword evidence="2" id="KW-0808">Transferase</keyword>
<dbReference type="InterPro" id="IPR006342">
    <property type="entry name" value="FkbM_mtfrase"/>
</dbReference>
<dbReference type="GO" id="GO:0005886">
    <property type="term" value="C:plasma membrane"/>
    <property type="evidence" value="ECO:0007669"/>
    <property type="project" value="TreeGrafter"/>
</dbReference>
<dbReference type="Proteomes" id="UP000199399">
    <property type="component" value="Unassembled WGS sequence"/>
</dbReference>
<dbReference type="GO" id="GO:0008168">
    <property type="term" value="F:methyltransferase activity"/>
    <property type="evidence" value="ECO:0007669"/>
    <property type="project" value="UniProtKB-KW"/>
</dbReference>
<evidence type="ECO:0000313" key="3">
    <source>
        <dbReference type="Proteomes" id="UP000199399"/>
    </source>
</evidence>
<name>A0A1G7SCG3_9RHOB</name>
<dbReference type="GO" id="GO:0016197">
    <property type="term" value="P:endosomal transport"/>
    <property type="evidence" value="ECO:0007669"/>
    <property type="project" value="TreeGrafter"/>
</dbReference>
<dbReference type="InterPro" id="IPR029063">
    <property type="entry name" value="SAM-dependent_MTases_sf"/>
</dbReference>
<dbReference type="GO" id="GO:0006888">
    <property type="term" value="P:endoplasmic reticulum to Golgi vesicle-mediated transport"/>
    <property type="evidence" value="ECO:0007669"/>
    <property type="project" value="TreeGrafter"/>
</dbReference>
<proteinExistence type="predicted"/>
<sequence>MIEFFKNRTFTRKERLAELQAREGGYFDLQFFRAMPAEDRNRCLELMETSQSQLRQDIFALQRSGFKTEGFFVEFGATNGIKLNNSHLLETQFNWNGILAEPARGWHADLARNRNCAIEHRCVWSRSGEVLSFTEAPRSENSSISCYAPTRRRLRGVNYEVVTISLNDLLTEHAAPQEIDFISIDTEGSEFDILDAFDFQKWRVGTFCIEHNYAPQRAQIHDLLTRQGYQRVLPEISRFDDWYVAGG</sequence>
<evidence type="ECO:0000313" key="2">
    <source>
        <dbReference type="EMBL" id="SDG20604.1"/>
    </source>
</evidence>
<dbReference type="GO" id="GO:0032259">
    <property type="term" value="P:methylation"/>
    <property type="evidence" value="ECO:0007669"/>
    <property type="project" value="UniProtKB-KW"/>
</dbReference>
<accession>A0A1G7SCG3</accession>
<protein>
    <submittedName>
        <fullName evidence="2">Methyltransferase, FkbM family</fullName>
    </submittedName>
</protein>
<dbReference type="RefSeq" id="WP_093742223.1">
    <property type="nucleotide sequence ID" value="NZ_FNBP01000005.1"/>
</dbReference>
<dbReference type="Pfam" id="PF05050">
    <property type="entry name" value="Methyltransf_21"/>
    <property type="match status" value="1"/>
</dbReference>
<reference evidence="3" key="1">
    <citation type="submission" date="2016-10" db="EMBL/GenBank/DDBJ databases">
        <authorList>
            <person name="Varghese N."/>
            <person name="Submissions S."/>
        </authorList>
    </citation>
    <scope>NUCLEOTIDE SEQUENCE [LARGE SCALE GENOMIC DNA]</scope>
    <source>
        <strain evidence="3">DSM 16477</strain>
    </source>
</reference>
<dbReference type="OrthoDB" id="938855at2"/>
<dbReference type="EMBL" id="FNBP01000005">
    <property type="protein sequence ID" value="SDG20604.1"/>
    <property type="molecule type" value="Genomic_DNA"/>
</dbReference>
<dbReference type="AlphaFoldDB" id="A0A1G7SCG3"/>
<feature type="domain" description="Methyltransferase FkbM" evidence="1">
    <location>
        <begin position="76"/>
        <end position="230"/>
    </location>
</feature>
<dbReference type="PANTHER" id="PTHR34009">
    <property type="entry name" value="PROTEIN STAR"/>
    <property type="match status" value="1"/>
</dbReference>
<dbReference type="GO" id="GO:0005737">
    <property type="term" value="C:cytoplasm"/>
    <property type="evidence" value="ECO:0007669"/>
    <property type="project" value="GOC"/>
</dbReference>
<keyword evidence="2" id="KW-0489">Methyltransferase</keyword>
<keyword evidence="3" id="KW-1185">Reference proteome</keyword>